<comment type="caution">
    <text evidence="11">The sequence shown here is derived from an EMBL/GenBank/DDBJ whole genome shotgun (WGS) entry which is preliminary data.</text>
</comment>
<comment type="similarity">
    <text evidence="8 9">Belongs to the TRAP transporter small permease family.</text>
</comment>
<gene>
    <name evidence="11" type="ORF">JMJ55_13970</name>
</gene>
<dbReference type="PANTHER" id="PTHR35011">
    <property type="entry name" value="2,3-DIKETO-L-GULONATE TRAP TRANSPORTER SMALL PERMEASE PROTEIN YIAM"/>
    <property type="match status" value="1"/>
</dbReference>
<organism evidence="11 12">
    <name type="scientific">Belnapia mucosa</name>
    <dbReference type="NCBI Taxonomy" id="2804532"/>
    <lineage>
        <taxon>Bacteria</taxon>
        <taxon>Pseudomonadati</taxon>
        <taxon>Pseudomonadota</taxon>
        <taxon>Alphaproteobacteria</taxon>
        <taxon>Acetobacterales</taxon>
        <taxon>Roseomonadaceae</taxon>
        <taxon>Belnapia</taxon>
    </lineage>
</organism>
<keyword evidence="3" id="KW-1003">Cell membrane</keyword>
<evidence type="ECO:0000313" key="12">
    <source>
        <dbReference type="Proteomes" id="UP000606490"/>
    </source>
</evidence>
<dbReference type="PANTHER" id="PTHR35011:SF2">
    <property type="entry name" value="2,3-DIKETO-L-GULONATE TRAP TRANSPORTER SMALL PERMEASE PROTEIN YIAM"/>
    <property type="match status" value="1"/>
</dbReference>
<reference evidence="11 12" key="1">
    <citation type="submission" date="2021-01" db="EMBL/GenBank/DDBJ databases">
        <title>Belnapia mucosa sp. nov. and Belnapia arida sp. nov., isolated from the Tabernas Desert (Almeria, Spain).</title>
        <authorList>
            <person name="Molina-Menor E."/>
            <person name="Vidal-Verdu A."/>
            <person name="Calonge A."/>
            <person name="Satari L."/>
            <person name="Pereto Magraner J."/>
            <person name="Porcar Miralles M."/>
        </authorList>
    </citation>
    <scope>NUCLEOTIDE SEQUENCE [LARGE SCALE GENOMIC DNA]</scope>
    <source>
        <strain evidence="11 12">T6</strain>
    </source>
</reference>
<keyword evidence="5 9" id="KW-0812">Transmembrane</keyword>
<keyword evidence="12" id="KW-1185">Reference proteome</keyword>
<feature type="transmembrane region" description="Helical" evidence="9">
    <location>
        <begin position="12"/>
        <end position="38"/>
    </location>
</feature>
<protein>
    <recommendedName>
        <fullName evidence="9">TRAP transporter small permease protein</fullName>
    </recommendedName>
</protein>
<keyword evidence="4 9" id="KW-0997">Cell inner membrane</keyword>
<keyword evidence="7 9" id="KW-0472">Membrane</keyword>
<evidence type="ECO:0000256" key="8">
    <source>
        <dbReference type="ARBA" id="ARBA00038436"/>
    </source>
</evidence>
<proteinExistence type="inferred from homology"/>
<comment type="subunit">
    <text evidence="9">The complex comprises the extracytoplasmic solute receptor protein and the two transmembrane proteins.</text>
</comment>
<dbReference type="EMBL" id="JAEUXJ010000005">
    <property type="protein sequence ID" value="MBL6456437.1"/>
    <property type="molecule type" value="Genomic_DNA"/>
</dbReference>
<evidence type="ECO:0000256" key="3">
    <source>
        <dbReference type="ARBA" id="ARBA00022475"/>
    </source>
</evidence>
<evidence type="ECO:0000259" key="10">
    <source>
        <dbReference type="Pfam" id="PF04290"/>
    </source>
</evidence>
<evidence type="ECO:0000256" key="6">
    <source>
        <dbReference type="ARBA" id="ARBA00022989"/>
    </source>
</evidence>
<feature type="transmembrane region" description="Helical" evidence="9">
    <location>
        <begin position="128"/>
        <end position="150"/>
    </location>
</feature>
<evidence type="ECO:0000313" key="11">
    <source>
        <dbReference type="EMBL" id="MBL6456437.1"/>
    </source>
</evidence>
<feature type="transmembrane region" description="Helical" evidence="9">
    <location>
        <begin position="90"/>
        <end position="108"/>
    </location>
</feature>
<keyword evidence="2 9" id="KW-0813">Transport</keyword>
<evidence type="ECO:0000256" key="7">
    <source>
        <dbReference type="ARBA" id="ARBA00023136"/>
    </source>
</evidence>
<evidence type="ECO:0000256" key="4">
    <source>
        <dbReference type="ARBA" id="ARBA00022519"/>
    </source>
</evidence>
<evidence type="ECO:0000256" key="2">
    <source>
        <dbReference type="ARBA" id="ARBA00022448"/>
    </source>
</evidence>
<evidence type="ECO:0000256" key="1">
    <source>
        <dbReference type="ARBA" id="ARBA00004429"/>
    </source>
</evidence>
<evidence type="ECO:0000256" key="5">
    <source>
        <dbReference type="ARBA" id="ARBA00022692"/>
    </source>
</evidence>
<feature type="transmembrane region" description="Helical" evidence="9">
    <location>
        <begin position="50"/>
        <end position="69"/>
    </location>
</feature>
<dbReference type="InterPro" id="IPR055348">
    <property type="entry name" value="DctQ"/>
</dbReference>
<dbReference type="Proteomes" id="UP000606490">
    <property type="component" value="Unassembled WGS sequence"/>
</dbReference>
<comment type="function">
    <text evidence="9">Part of the tripartite ATP-independent periplasmic (TRAP) transport system.</text>
</comment>
<accession>A0ABS1V409</accession>
<feature type="domain" description="Tripartite ATP-independent periplasmic transporters DctQ component" evidence="10">
    <location>
        <begin position="24"/>
        <end position="153"/>
    </location>
</feature>
<sequence length="169" mass="17629">MIHRLVGAAVRVAEGLLALALAGMIVMVFANVVLRYAFDSGITVSEELSRFLFVWVTFLGAVIVMGQGGHLGFDLVARALPRAGQRACRILSDLLMLLCCGVFLRGAWTQTLLNLDNLAPVSGLPLGWAYAAAVVAGVGLGLVILADLIAALRGQNPPAPPDVLAEPGA</sequence>
<name>A0ABS1V409_9PROT</name>
<keyword evidence="6 9" id="KW-1133">Transmembrane helix</keyword>
<dbReference type="Pfam" id="PF04290">
    <property type="entry name" value="DctQ"/>
    <property type="match status" value="1"/>
</dbReference>
<comment type="subcellular location">
    <subcellularLocation>
        <location evidence="1 9">Cell inner membrane</location>
        <topology evidence="1 9">Multi-pass membrane protein</topology>
    </subcellularLocation>
</comment>
<dbReference type="InterPro" id="IPR007387">
    <property type="entry name" value="TRAP_DctQ"/>
</dbReference>
<dbReference type="RefSeq" id="WP_202826180.1">
    <property type="nucleotide sequence ID" value="NZ_JAEUXJ010000005.1"/>
</dbReference>
<evidence type="ECO:0000256" key="9">
    <source>
        <dbReference type="RuleBase" id="RU369079"/>
    </source>
</evidence>